<dbReference type="EMBL" id="BPVZ01000169">
    <property type="protein sequence ID" value="GKV43486.1"/>
    <property type="molecule type" value="Genomic_DNA"/>
</dbReference>
<accession>A0AAV5M1B7</accession>
<dbReference type="AlphaFoldDB" id="A0AAV5M1B7"/>
<evidence type="ECO:0000256" key="1">
    <source>
        <dbReference type="SAM" id="MobiDB-lite"/>
    </source>
</evidence>
<dbReference type="Proteomes" id="UP001054252">
    <property type="component" value="Unassembled WGS sequence"/>
</dbReference>
<organism evidence="2 3">
    <name type="scientific">Rubroshorea leprosula</name>
    <dbReference type="NCBI Taxonomy" id="152421"/>
    <lineage>
        <taxon>Eukaryota</taxon>
        <taxon>Viridiplantae</taxon>
        <taxon>Streptophyta</taxon>
        <taxon>Embryophyta</taxon>
        <taxon>Tracheophyta</taxon>
        <taxon>Spermatophyta</taxon>
        <taxon>Magnoliopsida</taxon>
        <taxon>eudicotyledons</taxon>
        <taxon>Gunneridae</taxon>
        <taxon>Pentapetalae</taxon>
        <taxon>rosids</taxon>
        <taxon>malvids</taxon>
        <taxon>Malvales</taxon>
        <taxon>Dipterocarpaceae</taxon>
        <taxon>Rubroshorea</taxon>
    </lineage>
</organism>
<evidence type="ECO:0000313" key="3">
    <source>
        <dbReference type="Proteomes" id="UP001054252"/>
    </source>
</evidence>
<feature type="compositionally biased region" description="Basic and acidic residues" evidence="1">
    <location>
        <begin position="11"/>
        <end position="32"/>
    </location>
</feature>
<name>A0AAV5M1B7_9ROSI</name>
<gene>
    <name evidence="2" type="ORF">SLEP1_g50774</name>
</gene>
<keyword evidence="3" id="KW-1185">Reference proteome</keyword>
<protein>
    <submittedName>
        <fullName evidence="2">Uncharacterized protein</fullName>
    </submittedName>
</protein>
<evidence type="ECO:0000313" key="2">
    <source>
        <dbReference type="EMBL" id="GKV43486.1"/>
    </source>
</evidence>
<reference evidence="2 3" key="1">
    <citation type="journal article" date="2021" name="Commun. Biol.">
        <title>The genome of Shorea leprosula (Dipterocarpaceae) highlights the ecological relevance of drought in aseasonal tropical rainforests.</title>
        <authorList>
            <person name="Ng K.K.S."/>
            <person name="Kobayashi M.J."/>
            <person name="Fawcett J.A."/>
            <person name="Hatakeyama M."/>
            <person name="Paape T."/>
            <person name="Ng C.H."/>
            <person name="Ang C.C."/>
            <person name="Tnah L.H."/>
            <person name="Lee C.T."/>
            <person name="Nishiyama T."/>
            <person name="Sese J."/>
            <person name="O'Brien M.J."/>
            <person name="Copetti D."/>
            <person name="Mohd Noor M.I."/>
            <person name="Ong R.C."/>
            <person name="Putra M."/>
            <person name="Sireger I.Z."/>
            <person name="Indrioko S."/>
            <person name="Kosugi Y."/>
            <person name="Izuno A."/>
            <person name="Isagi Y."/>
            <person name="Lee S.L."/>
            <person name="Shimizu K.K."/>
        </authorList>
    </citation>
    <scope>NUCLEOTIDE SEQUENCE [LARGE SCALE GENOMIC DNA]</scope>
    <source>
        <strain evidence="2">214</strain>
    </source>
</reference>
<feature type="region of interest" description="Disordered" evidence="1">
    <location>
        <begin position="1"/>
        <end position="36"/>
    </location>
</feature>
<proteinExistence type="predicted"/>
<comment type="caution">
    <text evidence="2">The sequence shown here is derived from an EMBL/GenBank/DDBJ whole genome shotgun (WGS) entry which is preliminary data.</text>
</comment>
<sequence length="55" mass="6327">MDNGLSWADQWDSKDDPPPQSSKNDKKEDGSGKSKFGKSLLTFKWIKELRKKSQK</sequence>